<dbReference type="AlphaFoldDB" id="A0A438B2I0"/>
<accession>A0A438B2I0</accession>
<organism evidence="1 2">
    <name type="scientific">Rhodococcus xishaensis</name>
    <dbReference type="NCBI Taxonomy" id="2487364"/>
    <lineage>
        <taxon>Bacteria</taxon>
        <taxon>Bacillati</taxon>
        <taxon>Actinomycetota</taxon>
        <taxon>Actinomycetes</taxon>
        <taxon>Mycobacteriales</taxon>
        <taxon>Nocardiaceae</taxon>
        <taxon>Rhodococcus</taxon>
    </lineage>
</organism>
<comment type="caution">
    <text evidence="1">The sequence shown here is derived from an EMBL/GenBank/DDBJ whole genome shotgun (WGS) entry which is preliminary data.</text>
</comment>
<dbReference type="Proteomes" id="UP000283479">
    <property type="component" value="Unassembled WGS sequence"/>
</dbReference>
<keyword evidence="2" id="KW-1185">Reference proteome</keyword>
<name>A0A438B2I0_9NOCA</name>
<protein>
    <submittedName>
        <fullName evidence="1">Uncharacterized protein</fullName>
    </submittedName>
</protein>
<proteinExistence type="predicted"/>
<sequence>MAGTPTATPTATAAAAIPLTDFLNERTRPPQIDVRLATAKHTYHFSVSPYFVTGQWRNGDRDRVRPL</sequence>
<reference evidence="1 2" key="1">
    <citation type="submission" date="2018-11" db="EMBL/GenBank/DDBJ databases">
        <title>Rhodococcus spongicola sp. nov. and Rhodococcus xishaensis sp. nov. from marine sponges.</title>
        <authorList>
            <person name="Li L."/>
            <person name="Lin H.W."/>
        </authorList>
    </citation>
    <scope>NUCLEOTIDE SEQUENCE [LARGE SCALE GENOMIC DNA]</scope>
    <source>
        <strain evidence="1 2">LHW51113</strain>
    </source>
</reference>
<dbReference type="EMBL" id="RKLO01000001">
    <property type="protein sequence ID" value="RVW05157.1"/>
    <property type="molecule type" value="Genomic_DNA"/>
</dbReference>
<evidence type="ECO:0000313" key="2">
    <source>
        <dbReference type="Proteomes" id="UP000283479"/>
    </source>
</evidence>
<dbReference type="RefSeq" id="WP_127950672.1">
    <property type="nucleotide sequence ID" value="NZ_RKLO01000001.1"/>
</dbReference>
<gene>
    <name evidence="1" type="ORF">EGT50_00510</name>
</gene>
<evidence type="ECO:0000313" key="1">
    <source>
        <dbReference type="EMBL" id="RVW05157.1"/>
    </source>
</evidence>